<protein>
    <submittedName>
        <fullName evidence="2">Unannotated protein</fullName>
    </submittedName>
</protein>
<dbReference type="Pfam" id="PF19419">
    <property type="entry name" value="DUF5983"/>
    <property type="match status" value="1"/>
</dbReference>
<dbReference type="InterPro" id="IPR046025">
    <property type="entry name" value="DUF5983"/>
</dbReference>
<dbReference type="AlphaFoldDB" id="A0A6J7FPM0"/>
<dbReference type="EMBL" id="CAFBMQ010000002">
    <property type="protein sequence ID" value="CAB4897467.1"/>
    <property type="molecule type" value="Genomic_DNA"/>
</dbReference>
<proteinExistence type="predicted"/>
<feature type="domain" description="DUF5983" evidence="1">
    <location>
        <begin position="113"/>
        <end position="206"/>
    </location>
</feature>
<reference evidence="2" key="1">
    <citation type="submission" date="2020-05" db="EMBL/GenBank/DDBJ databases">
        <authorList>
            <person name="Chiriac C."/>
            <person name="Salcher M."/>
            <person name="Ghai R."/>
            <person name="Kavagutti S V."/>
        </authorList>
    </citation>
    <scope>NUCLEOTIDE SEQUENCE</scope>
</reference>
<organism evidence="2">
    <name type="scientific">freshwater metagenome</name>
    <dbReference type="NCBI Taxonomy" id="449393"/>
    <lineage>
        <taxon>unclassified sequences</taxon>
        <taxon>metagenomes</taxon>
        <taxon>ecological metagenomes</taxon>
    </lineage>
</organism>
<sequence>MLTTKTLPCPNCGQESLAGAVPTIGTCNGDVEQAPDGTATFEGGGYTEYDLTHHDSALYCRSCEWNAPEVEEDVLLERLRAHQHQQALQIVAAQSTDATAERPDVSHNVRLLLDASTAHVPETDVDWLNQQAQLRAAGGVCCGLSIVAHRYGWLITCPPTDELPTPSATQHPHVWRLLQLADQIGAGWVLLDGDAPQIPGLPTFDW</sequence>
<accession>A0A6J7FPM0</accession>
<evidence type="ECO:0000313" key="2">
    <source>
        <dbReference type="EMBL" id="CAB4897467.1"/>
    </source>
</evidence>
<gene>
    <name evidence="2" type="ORF">UFOPK3609_00098</name>
</gene>
<name>A0A6J7FPM0_9ZZZZ</name>
<evidence type="ECO:0000259" key="1">
    <source>
        <dbReference type="Pfam" id="PF19419"/>
    </source>
</evidence>